<feature type="compositionally biased region" description="Polar residues" evidence="2">
    <location>
        <begin position="129"/>
        <end position="144"/>
    </location>
</feature>
<reference evidence="3" key="2">
    <citation type="submission" date="2017-05" db="UniProtKB">
        <authorList>
            <consortium name="EnsemblMetazoa"/>
        </authorList>
    </citation>
    <scope>IDENTIFICATION</scope>
</reference>
<feature type="compositionally biased region" description="Acidic residues" evidence="2">
    <location>
        <begin position="1"/>
        <end position="10"/>
    </location>
</feature>
<dbReference type="PANTHER" id="PTHR23159">
    <property type="entry name" value="CENTROSOMAL PROTEIN 2"/>
    <property type="match status" value="1"/>
</dbReference>
<dbReference type="KEGG" id="aqu:100642027"/>
<feature type="compositionally biased region" description="Low complexity" evidence="2">
    <location>
        <begin position="439"/>
        <end position="455"/>
    </location>
</feature>
<gene>
    <name evidence="3" type="primary">100642027</name>
</gene>
<feature type="compositionally biased region" description="Polar residues" evidence="2">
    <location>
        <begin position="192"/>
        <end position="219"/>
    </location>
</feature>
<name>A0A1X7TZ91_AMPQE</name>
<organism evidence="3">
    <name type="scientific">Amphimedon queenslandica</name>
    <name type="common">Sponge</name>
    <dbReference type="NCBI Taxonomy" id="400682"/>
    <lineage>
        <taxon>Eukaryota</taxon>
        <taxon>Metazoa</taxon>
        <taxon>Porifera</taxon>
        <taxon>Demospongiae</taxon>
        <taxon>Heteroscleromorpha</taxon>
        <taxon>Haplosclerida</taxon>
        <taxon>Niphatidae</taxon>
        <taxon>Amphimedon</taxon>
    </lineage>
</organism>
<feature type="compositionally biased region" description="Polar residues" evidence="2">
    <location>
        <begin position="98"/>
        <end position="120"/>
    </location>
</feature>
<feature type="region of interest" description="Disordered" evidence="2">
    <location>
        <begin position="418"/>
        <end position="468"/>
    </location>
</feature>
<evidence type="ECO:0000256" key="2">
    <source>
        <dbReference type="SAM" id="MobiDB-lite"/>
    </source>
</evidence>
<dbReference type="SUPFAM" id="SSF90257">
    <property type="entry name" value="Myosin rod fragments"/>
    <property type="match status" value="1"/>
</dbReference>
<feature type="region of interest" description="Disordered" evidence="2">
    <location>
        <begin position="98"/>
        <end position="226"/>
    </location>
</feature>
<dbReference type="InParanoid" id="A0A1X7TZ91"/>
<feature type="compositionally biased region" description="Pro residues" evidence="2">
    <location>
        <begin position="425"/>
        <end position="438"/>
    </location>
</feature>
<dbReference type="EnsemblMetazoa" id="XM_003389389.3">
    <property type="protein sequence ID" value="XP_003389437.1"/>
    <property type="gene ID" value="LOC100642027"/>
</dbReference>
<evidence type="ECO:0000313" key="3">
    <source>
        <dbReference type="EnsemblMetazoa" id="Aqu2.1.20581_001"/>
    </source>
</evidence>
<feature type="compositionally biased region" description="Low complexity" evidence="2">
    <location>
        <begin position="164"/>
        <end position="178"/>
    </location>
</feature>
<accession>A0A1X7TZ91</accession>
<proteinExistence type="predicted"/>
<dbReference type="AlphaFoldDB" id="A0A1X7TZ91"/>
<reference evidence="4" key="1">
    <citation type="journal article" date="2010" name="Nature">
        <title>The Amphimedon queenslandica genome and the evolution of animal complexity.</title>
        <authorList>
            <person name="Srivastava M."/>
            <person name="Simakov O."/>
            <person name="Chapman J."/>
            <person name="Fahey B."/>
            <person name="Gauthier M.E."/>
            <person name="Mitros T."/>
            <person name="Richards G.S."/>
            <person name="Conaco C."/>
            <person name="Dacre M."/>
            <person name="Hellsten U."/>
            <person name="Larroux C."/>
            <person name="Putnam N.H."/>
            <person name="Stanke M."/>
            <person name="Adamska M."/>
            <person name="Darling A."/>
            <person name="Degnan S.M."/>
            <person name="Oakley T.H."/>
            <person name="Plachetzki D.C."/>
            <person name="Zhai Y."/>
            <person name="Adamski M."/>
            <person name="Calcino A."/>
            <person name="Cummins S.F."/>
            <person name="Goodstein D.M."/>
            <person name="Harris C."/>
            <person name="Jackson D.J."/>
            <person name="Leys S.P."/>
            <person name="Shu S."/>
            <person name="Woodcroft B.J."/>
            <person name="Vervoort M."/>
            <person name="Kosik K.S."/>
            <person name="Manning G."/>
            <person name="Degnan B.M."/>
            <person name="Rokhsar D.S."/>
        </authorList>
    </citation>
    <scope>NUCLEOTIDE SEQUENCE [LARGE SCALE GENOMIC DNA]</scope>
</reference>
<evidence type="ECO:0000256" key="1">
    <source>
        <dbReference type="SAM" id="Coils"/>
    </source>
</evidence>
<feature type="compositionally biased region" description="Low complexity" evidence="2">
    <location>
        <begin position="145"/>
        <end position="157"/>
    </location>
</feature>
<evidence type="ECO:0000313" key="4">
    <source>
        <dbReference type="Proteomes" id="UP000007879"/>
    </source>
</evidence>
<feature type="coiled-coil region" evidence="1">
    <location>
        <begin position="233"/>
        <end position="386"/>
    </location>
</feature>
<dbReference type="PANTHER" id="PTHR23159:SF31">
    <property type="entry name" value="CENTROSOME-ASSOCIATED PROTEIN CEP250 ISOFORM X1"/>
    <property type="match status" value="1"/>
</dbReference>
<protein>
    <submittedName>
        <fullName evidence="3">Uncharacterized protein</fullName>
    </submittedName>
</protein>
<dbReference type="Proteomes" id="UP000007879">
    <property type="component" value="Unassembled WGS sequence"/>
</dbReference>
<keyword evidence="4" id="KW-1185">Reference proteome</keyword>
<dbReference type="EnsemblMetazoa" id="Aqu2.1.20581_001">
    <property type="protein sequence ID" value="Aqu2.1.20581_001"/>
    <property type="gene ID" value="Aqu2.1.20581"/>
</dbReference>
<sequence>MEDISEEENEATSQEDVLDYHQKELKEQREHHLYQLKSLQGQLLDNLIAYVSDSNESVSPDIRQRILSSIKRESTTSCDTQTTQQTISSSYPDSLLLSHSNVSRNDSGTSDTLRDTSSGTLVEKWATPVESTTSGRTLNSQAVITSLHSSPSLPPTLNKECINESESPLPENSSHNSSILTPPYLTPPKQAYNPSASPENTQQACRSPLSPISNNNASRSLIPKTLVPNPSSMEVLVSENESLRIRNGQLNEELEQFNSINSLLKEQMSKMKRSLTHFEEERKSQNKLMSSLHYQLSGAINQLREQEDIKEELTKQLHTLRMELDDVKQKDAEKKELYKNKEVENAELRDENSFLREDVKVLERQLKNLQDETLQLQSLMDRQRIQTEQYQSALAMMDDELQRLRLIERYPSPQQYLRSLDRNKTPPPPCHTPSPPHHAPSTTSHTSPPTHHAPAFNYTTSPKVQRRPLTRKRWLETSENGFIFGTPPQKELQVSPQNTTKSATQLSPVDAALDAIRTKRVTTASPPAVRKRQGLEERVEERLRITREAEQRLTVLQKEKAELESFLQRGPPNNRVTAEYMQRKNETERKLDHVLKEIGAVRMIIRNPTSWKI</sequence>
<keyword evidence="1" id="KW-0175">Coiled coil</keyword>
<feature type="region of interest" description="Disordered" evidence="2">
    <location>
        <begin position="1"/>
        <end position="24"/>
    </location>
</feature>